<dbReference type="EC" id="5.2.1.8" evidence="11"/>
<keyword evidence="4 11" id="KW-1003">Cell membrane</keyword>
<reference evidence="14 15" key="1">
    <citation type="submission" date="2017-09" db="EMBL/GenBank/DDBJ databases">
        <title>Large-scale bioinformatics analysis of Bacillus genomes uncovers conserved roles of natural products in bacterial physiology.</title>
        <authorList>
            <consortium name="Agbiome Team Llc"/>
            <person name="Bleich R.M."/>
            <person name="Grubbs K.J."/>
            <person name="Santa Maria K.C."/>
            <person name="Allen S.E."/>
            <person name="Farag S."/>
            <person name="Shank E.A."/>
            <person name="Bowers A."/>
        </authorList>
    </citation>
    <scope>NUCLEOTIDE SEQUENCE [LARGE SCALE GENOMIC DNA]</scope>
    <source>
        <strain evidence="14 15">AFS010695</strain>
    </source>
</reference>
<keyword evidence="6 11" id="KW-0697">Rotamase</keyword>
<dbReference type="PROSITE" id="PS50198">
    <property type="entry name" value="PPIC_PPIASE_2"/>
    <property type="match status" value="1"/>
</dbReference>
<evidence type="ECO:0000256" key="11">
    <source>
        <dbReference type="HAMAP-Rule" id="MF_01145"/>
    </source>
</evidence>
<dbReference type="OrthoDB" id="14196at2"/>
<dbReference type="PANTHER" id="PTHR47245">
    <property type="entry name" value="PEPTIDYLPROLYL ISOMERASE"/>
    <property type="match status" value="1"/>
</dbReference>
<keyword evidence="7 11" id="KW-0472">Membrane</keyword>
<dbReference type="PROSITE" id="PS51257">
    <property type="entry name" value="PROKAR_LIPOPROTEIN"/>
    <property type="match status" value="1"/>
</dbReference>
<evidence type="ECO:0000256" key="6">
    <source>
        <dbReference type="ARBA" id="ARBA00023110"/>
    </source>
</evidence>
<dbReference type="Pfam" id="PF00639">
    <property type="entry name" value="Rotamase"/>
    <property type="match status" value="1"/>
</dbReference>
<evidence type="ECO:0000256" key="7">
    <source>
        <dbReference type="ARBA" id="ARBA00023136"/>
    </source>
</evidence>
<gene>
    <name evidence="11 14" type="primary">prsA</name>
    <name evidence="14" type="ORF">CN425_17600</name>
</gene>
<evidence type="ECO:0000256" key="4">
    <source>
        <dbReference type="ARBA" id="ARBA00022475"/>
    </source>
</evidence>
<comment type="caution">
    <text evidence="14">The sequence shown here is derived from an EMBL/GenBank/DDBJ whole genome shotgun (WGS) entry which is preliminary data.</text>
</comment>
<keyword evidence="9 11" id="KW-0413">Isomerase</keyword>
<evidence type="ECO:0000256" key="3">
    <source>
        <dbReference type="ARBA" id="ARBA00006071"/>
    </source>
</evidence>
<dbReference type="FunFam" id="3.10.50.40:FF:000033">
    <property type="entry name" value="Foldase protein PrsA"/>
    <property type="match status" value="1"/>
</dbReference>
<dbReference type="InterPro" id="IPR027304">
    <property type="entry name" value="Trigger_fact/SurA_dom_sf"/>
</dbReference>
<proteinExistence type="inferred from homology"/>
<dbReference type="AlphaFoldDB" id="A0A2A8PTJ1"/>
<evidence type="ECO:0000259" key="13">
    <source>
        <dbReference type="PROSITE" id="PS50198"/>
    </source>
</evidence>
<evidence type="ECO:0000256" key="10">
    <source>
        <dbReference type="ARBA" id="ARBA00023288"/>
    </source>
</evidence>
<evidence type="ECO:0000256" key="9">
    <source>
        <dbReference type="ARBA" id="ARBA00023235"/>
    </source>
</evidence>
<dbReference type="SUPFAM" id="SSF54534">
    <property type="entry name" value="FKBP-like"/>
    <property type="match status" value="1"/>
</dbReference>
<dbReference type="InterPro" id="IPR050245">
    <property type="entry name" value="PrsA_foldase"/>
</dbReference>
<feature type="domain" description="PpiC" evidence="13">
    <location>
        <begin position="134"/>
        <end position="224"/>
    </location>
</feature>
<evidence type="ECO:0000313" key="15">
    <source>
        <dbReference type="Proteomes" id="UP000220635"/>
    </source>
</evidence>
<comment type="catalytic activity">
    <reaction evidence="1 11">
        <text>[protein]-peptidylproline (omega=180) = [protein]-peptidylproline (omega=0)</text>
        <dbReference type="Rhea" id="RHEA:16237"/>
        <dbReference type="Rhea" id="RHEA-COMP:10747"/>
        <dbReference type="Rhea" id="RHEA-COMP:10748"/>
        <dbReference type="ChEBI" id="CHEBI:83833"/>
        <dbReference type="ChEBI" id="CHEBI:83834"/>
        <dbReference type="EC" id="5.2.1.8"/>
    </reaction>
</comment>
<feature type="chain" id="PRO_5013241910" description="Foldase protein PrsA" evidence="12">
    <location>
        <begin position="24"/>
        <end position="285"/>
    </location>
</feature>
<comment type="subcellular location">
    <subcellularLocation>
        <location evidence="2 11">Cell membrane</location>
        <topology evidence="2 11">Lipid-anchor</topology>
    </subcellularLocation>
</comment>
<evidence type="ECO:0000313" key="14">
    <source>
        <dbReference type="EMBL" id="PEW00294.1"/>
    </source>
</evidence>
<dbReference type="EMBL" id="NTWE01000031">
    <property type="protein sequence ID" value="PEW00294.1"/>
    <property type="molecule type" value="Genomic_DNA"/>
</dbReference>
<dbReference type="InterPro" id="IPR000297">
    <property type="entry name" value="PPIase_PpiC"/>
</dbReference>
<evidence type="ECO:0000256" key="1">
    <source>
        <dbReference type="ARBA" id="ARBA00000971"/>
    </source>
</evidence>
<dbReference type="HAMAP" id="MF_01145">
    <property type="entry name" value="Foldase_PrsA"/>
    <property type="match status" value="1"/>
</dbReference>
<dbReference type="Proteomes" id="UP000220635">
    <property type="component" value="Unassembled WGS sequence"/>
</dbReference>
<comment type="function">
    <text evidence="11">Plays a major role in protein secretion by helping the post-translocational extracellular folding of several secreted proteins.</text>
</comment>
<dbReference type="RefSeq" id="WP_098380953.1">
    <property type="nucleotide sequence ID" value="NZ_NTWE01000031.1"/>
</dbReference>
<dbReference type="GO" id="GO:0006457">
    <property type="term" value="P:protein folding"/>
    <property type="evidence" value="ECO:0007669"/>
    <property type="project" value="UniProtKB-UniRule"/>
</dbReference>
<keyword evidence="10 11" id="KW-0449">Lipoprotein</keyword>
<evidence type="ECO:0000256" key="12">
    <source>
        <dbReference type="SAM" id="SignalP"/>
    </source>
</evidence>
<dbReference type="SUPFAM" id="SSF109998">
    <property type="entry name" value="Triger factor/SurA peptide-binding domain-like"/>
    <property type="match status" value="1"/>
</dbReference>
<dbReference type="NCBIfam" id="NF002824">
    <property type="entry name" value="PRK02998.1"/>
    <property type="match status" value="1"/>
</dbReference>
<dbReference type="GO" id="GO:0003755">
    <property type="term" value="F:peptidyl-prolyl cis-trans isomerase activity"/>
    <property type="evidence" value="ECO:0007669"/>
    <property type="project" value="UniProtKB-UniRule"/>
</dbReference>
<organism evidence="14 15">
    <name type="scientific">Bacillus cereus</name>
    <dbReference type="NCBI Taxonomy" id="1396"/>
    <lineage>
        <taxon>Bacteria</taxon>
        <taxon>Bacillati</taxon>
        <taxon>Bacillota</taxon>
        <taxon>Bacilli</taxon>
        <taxon>Bacillales</taxon>
        <taxon>Bacillaceae</taxon>
        <taxon>Bacillus</taxon>
        <taxon>Bacillus cereus group</taxon>
    </lineage>
</organism>
<dbReference type="Gene3D" id="3.10.50.40">
    <property type="match status" value="1"/>
</dbReference>
<keyword evidence="5 11" id="KW-0732">Signal</keyword>
<name>A0A2A8PTJ1_BACCE</name>
<feature type="signal peptide" evidence="12">
    <location>
        <begin position="1"/>
        <end position="23"/>
    </location>
</feature>
<dbReference type="GO" id="GO:0005886">
    <property type="term" value="C:plasma membrane"/>
    <property type="evidence" value="ECO:0007669"/>
    <property type="project" value="UniProtKB-SubCell"/>
</dbReference>
<keyword evidence="8 11" id="KW-0564">Palmitate</keyword>
<evidence type="ECO:0000256" key="8">
    <source>
        <dbReference type="ARBA" id="ARBA00023139"/>
    </source>
</evidence>
<evidence type="ECO:0000256" key="2">
    <source>
        <dbReference type="ARBA" id="ARBA00004193"/>
    </source>
</evidence>
<comment type="similarity">
    <text evidence="3 11">Belongs to the PrsA family.</text>
</comment>
<dbReference type="InterPro" id="IPR046357">
    <property type="entry name" value="PPIase_dom_sf"/>
</dbReference>
<accession>A0A2A8PTJ1</accession>
<dbReference type="InterPro" id="IPR023059">
    <property type="entry name" value="Foldase_PrsA"/>
</dbReference>
<dbReference type="PANTHER" id="PTHR47245:SF1">
    <property type="entry name" value="FOLDASE PROTEIN PRSA"/>
    <property type="match status" value="1"/>
</dbReference>
<evidence type="ECO:0000256" key="5">
    <source>
        <dbReference type="ARBA" id="ARBA00022729"/>
    </source>
</evidence>
<protein>
    <recommendedName>
        <fullName evidence="11">Foldase protein PrsA</fullName>
        <ecNumber evidence="11">5.2.1.8</ecNumber>
    </recommendedName>
</protein>
<sequence length="285" mass="32265">MKKKKLFWGTIISCVVLALVACACGFSNNVVTSKVGNVTEKELSKELRQKYGESTLFQMVLSEALLDKYKVSDEEATKQVEEAKDKMGDNFNSTLERLGLKNEDELKEKLKPEIAFEKAIKATITEKDVKDNYKPEIKVSHILVKDEKTAKEVKEKVNNGEDFAALAKQYSEDTGSKEQGGEIAGFAPGQTVKEFEEAAYKLDAGQVSEPVKTSYGYHIIKVTDKKELKPFDEVKGEIRKDLEQQRLQDTTGKWKQQVVTDLLKDADIKVNDKEFKNTFEFLEEK</sequence>